<evidence type="ECO:0000256" key="1">
    <source>
        <dbReference type="SAM" id="Phobius"/>
    </source>
</evidence>
<dbReference type="AlphaFoldDB" id="T1L6A5"/>
<feature type="transmembrane region" description="Helical" evidence="1">
    <location>
        <begin position="14"/>
        <end position="31"/>
    </location>
</feature>
<keyword evidence="1" id="KW-0472">Membrane</keyword>
<sequence>MLCFLCNPKRLEDFTGYFGLSAVSMIGLFLIPDIQ</sequence>
<evidence type="ECO:0000313" key="3">
    <source>
        <dbReference type="Proteomes" id="UP000015104"/>
    </source>
</evidence>
<keyword evidence="3" id="KW-1185">Reference proteome</keyword>
<reference evidence="3" key="1">
    <citation type="submission" date="2011-08" db="EMBL/GenBank/DDBJ databases">
        <authorList>
            <person name="Rombauts S."/>
        </authorList>
    </citation>
    <scope>NUCLEOTIDE SEQUENCE</scope>
    <source>
        <strain evidence="3">London</strain>
    </source>
</reference>
<keyword evidence="1" id="KW-0812">Transmembrane</keyword>
<protein>
    <submittedName>
        <fullName evidence="2">Uncharacterized protein</fullName>
    </submittedName>
</protein>
<dbReference type="Proteomes" id="UP000015104">
    <property type="component" value="Unassembled WGS sequence"/>
</dbReference>
<proteinExistence type="predicted"/>
<dbReference type="EnsemblMetazoa" id="tetur669g00010.1">
    <property type="protein sequence ID" value="tetur669g00010.1"/>
    <property type="gene ID" value="tetur669g00010"/>
</dbReference>
<reference evidence="2" key="2">
    <citation type="submission" date="2015-06" db="UniProtKB">
        <authorList>
            <consortium name="EnsemblMetazoa"/>
        </authorList>
    </citation>
    <scope>IDENTIFICATION</scope>
</reference>
<evidence type="ECO:0000313" key="2">
    <source>
        <dbReference type="EnsemblMetazoa" id="tetur669g00010.1"/>
    </source>
</evidence>
<keyword evidence="1" id="KW-1133">Transmembrane helix</keyword>
<name>T1L6A5_TETUR</name>
<dbReference type="EMBL" id="CAEY01001728">
    <property type="status" value="NOT_ANNOTATED_CDS"/>
    <property type="molecule type" value="Genomic_DNA"/>
</dbReference>
<dbReference type="HOGENOM" id="CLU_3369093_0_0_1"/>
<organism evidence="2 3">
    <name type="scientific">Tetranychus urticae</name>
    <name type="common">Two-spotted spider mite</name>
    <dbReference type="NCBI Taxonomy" id="32264"/>
    <lineage>
        <taxon>Eukaryota</taxon>
        <taxon>Metazoa</taxon>
        <taxon>Ecdysozoa</taxon>
        <taxon>Arthropoda</taxon>
        <taxon>Chelicerata</taxon>
        <taxon>Arachnida</taxon>
        <taxon>Acari</taxon>
        <taxon>Acariformes</taxon>
        <taxon>Trombidiformes</taxon>
        <taxon>Prostigmata</taxon>
        <taxon>Eleutherengona</taxon>
        <taxon>Raphignathae</taxon>
        <taxon>Tetranychoidea</taxon>
        <taxon>Tetranychidae</taxon>
        <taxon>Tetranychus</taxon>
    </lineage>
</organism>
<accession>T1L6A5</accession>